<dbReference type="EMBL" id="JANPWB010000008">
    <property type="protein sequence ID" value="KAJ1160028.1"/>
    <property type="molecule type" value="Genomic_DNA"/>
</dbReference>
<sequence>MRPGIHCRGRGAVVVLRSGEKSTRLREARCDCGSLSELVLLRVDLAGAALIVSGAGEVELWNKAARCIGALADEQPGESPGSYKVDMVPKHPRTRGEKVEKVDTTITGGRPMSGARQKCMAKDWSSGPLQDRQH</sequence>
<gene>
    <name evidence="2" type="ORF">NDU88_000530</name>
</gene>
<dbReference type="Proteomes" id="UP001066276">
    <property type="component" value="Chromosome 4_2"/>
</dbReference>
<protein>
    <submittedName>
        <fullName evidence="2">Uncharacterized protein</fullName>
    </submittedName>
</protein>
<evidence type="ECO:0000313" key="2">
    <source>
        <dbReference type="EMBL" id="KAJ1160028.1"/>
    </source>
</evidence>
<evidence type="ECO:0000256" key="1">
    <source>
        <dbReference type="SAM" id="MobiDB-lite"/>
    </source>
</evidence>
<evidence type="ECO:0000313" key="3">
    <source>
        <dbReference type="Proteomes" id="UP001066276"/>
    </source>
</evidence>
<organism evidence="2 3">
    <name type="scientific">Pleurodeles waltl</name>
    <name type="common">Iberian ribbed newt</name>
    <dbReference type="NCBI Taxonomy" id="8319"/>
    <lineage>
        <taxon>Eukaryota</taxon>
        <taxon>Metazoa</taxon>
        <taxon>Chordata</taxon>
        <taxon>Craniata</taxon>
        <taxon>Vertebrata</taxon>
        <taxon>Euteleostomi</taxon>
        <taxon>Amphibia</taxon>
        <taxon>Batrachia</taxon>
        <taxon>Caudata</taxon>
        <taxon>Salamandroidea</taxon>
        <taxon>Salamandridae</taxon>
        <taxon>Pleurodelinae</taxon>
        <taxon>Pleurodeles</taxon>
    </lineage>
</organism>
<feature type="compositionally biased region" description="Basic and acidic residues" evidence="1">
    <location>
        <begin position="94"/>
        <end position="103"/>
    </location>
</feature>
<name>A0AAV7S7F8_PLEWA</name>
<reference evidence="2" key="1">
    <citation type="journal article" date="2022" name="bioRxiv">
        <title>Sequencing and chromosome-scale assembly of the giantPleurodeles waltlgenome.</title>
        <authorList>
            <person name="Brown T."/>
            <person name="Elewa A."/>
            <person name="Iarovenko S."/>
            <person name="Subramanian E."/>
            <person name="Araus A.J."/>
            <person name="Petzold A."/>
            <person name="Susuki M."/>
            <person name="Suzuki K.-i.T."/>
            <person name="Hayashi T."/>
            <person name="Toyoda A."/>
            <person name="Oliveira C."/>
            <person name="Osipova E."/>
            <person name="Leigh N.D."/>
            <person name="Simon A."/>
            <person name="Yun M.H."/>
        </authorList>
    </citation>
    <scope>NUCLEOTIDE SEQUENCE</scope>
    <source>
        <strain evidence="2">20211129_DDA</strain>
        <tissue evidence="2">Liver</tissue>
    </source>
</reference>
<dbReference type="AlphaFoldDB" id="A0AAV7S7F8"/>
<keyword evidence="3" id="KW-1185">Reference proteome</keyword>
<comment type="caution">
    <text evidence="2">The sequence shown here is derived from an EMBL/GenBank/DDBJ whole genome shotgun (WGS) entry which is preliminary data.</text>
</comment>
<accession>A0AAV7S7F8</accession>
<proteinExistence type="predicted"/>
<feature type="region of interest" description="Disordered" evidence="1">
    <location>
        <begin position="76"/>
        <end position="134"/>
    </location>
</feature>